<comment type="caution">
    <text evidence="1">The sequence shown here is derived from an EMBL/GenBank/DDBJ whole genome shotgun (WGS) entry which is preliminary data.</text>
</comment>
<sequence length="84" mass="9741">MLNPLRRKIQQVSADGAYGARACYHVLKNKEIRPTILSRSNTGTGRKGILEMKLYKALNEDKMAEWKKDRGYNERSLAEIEIFR</sequence>
<proteinExistence type="predicted"/>
<dbReference type="EMBL" id="NBYY01000034">
    <property type="protein sequence ID" value="PCS21506.1"/>
    <property type="molecule type" value="Genomic_DNA"/>
</dbReference>
<accession>A0A2A5T032</accession>
<gene>
    <name evidence="1" type="ORF">BTN49_3046</name>
</gene>
<evidence type="ECO:0000313" key="2">
    <source>
        <dbReference type="Proteomes" id="UP000219020"/>
    </source>
</evidence>
<reference evidence="2" key="1">
    <citation type="submission" date="2017-04" db="EMBL/GenBank/DDBJ databases">
        <title>Genome evolution of the luminous symbionts of deep sea anglerfish.</title>
        <authorList>
            <person name="Hendry T.A."/>
        </authorList>
    </citation>
    <scope>NUCLEOTIDE SEQUENCE [LARGE SCALE GENOMIC DNA]</scope>
</reference>
<protein>
    <submittedName>
        <fullName evidence="1">Mobile element protein</fullName>
    </submittedName>
</protein>
<evidence type="ECO:0000313" key="1">
    <source>
        <dbReference type="EMBL" id="PCS21506.1"/>
    </source>
</evidence>
<organism evidence="1 2">
    <name type="scientific">Candidatus Enterovibrio escicola</name>
    <dbReference type="NCBI Taxonomy" id="1927127"/>
    <lineage>
        <taxon>Bacteria</taxon>
        <taxon>Pseudomonadati</taxon>
        <taxon>Pseudomonadota</taxon>
        <taxon>Gammaproteobacteria</taxon>
        <taxon>Vibrionales</taxon>
        <taxon>Vibrionaceae</taxon>
        <taxon>Enterovibrio</taxon>
    </lineage>
</organism>
<dbReference type="Proteomes" id="UP000219020">
    <property type="component" value="Unassembled WGS sequence"/>
</dbReference>
<keyword evidence="2" id="KW-1185">Reference proteome</keyword>
<dbReference type="AlphaFoldDB" id="A0A2A5T032"/>
<name>A0A2A5T032_9GAMM</name>